<dbReference type="PANTHER" id="PTHR34582">
    <property type="entry name" value="UPF0702 TRANSMEMBRANE PROTEIN YCAP"/>
    <property type="match status" value="1"/>
</dbReference>
<proteinExistence type="inferred from homology"/>
<comment type="similarity">
    <text evidence="2">Belongs to the UPF0702 family.</text>
</comment>
<keyword evidence="10" id="KW-1185">Reference proteome</keyword>
<protein>
    <submittedName>
        <fullName evidence="9">DUF421 domain-containing protein</fullName>
    </submittedName>
</protein>
<sequence>MFYLEIVFRTTIIYAYTFALLRFFGRRTKSQLSLMDVIVVVALGSAVGDVAFYPQVPLLHCLLVVTLIVGFNKAIVQLTQSNKRIRQLVEGEPTKVVEDGVIQMQKLESTSLGLRALLELLRLKGVSNLGQLDLVILEPSCQLSLYKKDEPVAGLSILPEDDGDIDAVEAHQSDNRCCKSCGARREDDGNACLNSGCRDSAVQMRTMPRFAA</sequence>
<dbReference type="Pfam" id="PF04239">
    <property type="entry name" value="DUF421"/>
    <property type="match status" value="1"/>
</dbReference>
<keyword evidence="5 7" id="KW-1133">Transmembrane helix</keyword>
<evidence type="ECO:0000256" key="4">
    <source>
        <dbReference type="ARBA" id="ARBA00022692"/>
    </source>
</evidence>
<dbReference type="InterPro" id="IPR023090">
    <property type="entry name" value="UPF0702_alpha/beta_dom_sf"/>
</dbReference>
<evidence type="ECO:0000313" key="9">
    <source>
        <dbReference type="EMBL" id="GLQ24786.1"/>
    </source>
</evidence>
<reference evidence="9" key="1">
    <citation type="journal article" date="2014" name="Int. J. Syst. Evol. Microbiol.">
        <title>Complete genome of a new Firmicutes species belonging to the dominant human colonic microbiota ('Ruminococcus bicirculans') reveals two chromosomes and a selective capacity to utilize plant glucans.</title>
        <authorList>
            <consortium name="NISC Comparative Sequencing Program"/>
            <person name="Wegmann U."/>
            <person name="Louis P."/>
            <person name="Goesmann A."/>
            <person name="Henrissat B."/>
            <person name="Duncan S.H."/>
            <person name="Flint H.J."/>
        </authorList>
    </citation>
    <scope>NUCLEOTIDE SEQUENCE</scope>
    <source>
        <strain evidence="9">NBRC 108219</strain>
    </source>
</reference>
<accession>A0ABQ5VDY0</accession>
<evidence type="ECO:0000256" key="6">
    <source>
        <dbReference type="ARBA" id="ARBA00023136"/>
    </source>
</evidence>
<evidence type="ECO:0000259" key="8">
    <source>
        <dbReference type="Pfam" id="PF04239"/>
    </source>
</evidence>
<feature type="transmembrane region" description="Helical" evidence="7">
    <location>
        <begin position="57"/>
        <end position="76"/>
    </location>
</feature>
<keyword evidence="4 7" id="KW-0812">Transmembrane</keyword>
<dbReference type="InterPro" id="IPR007353">
    <property type="entry name" value="DUF421"/>
</dbReference>
<dbReference type="EMBL" id="BSNK01000002">
    <property type="protein sequence ID" value="GLQ24786.1"/>
    <property type="molecule type" value="Genomic_DNA"/>
</dbReference>
<feature type="domain" description="YetF C-terminal" evidence="8">
    <location>
        <begin position="81"/>
        <end position="166"/>
    </location>
</feature>
<comment type="caution">
    <text evidence="9">The sequence shown here is derived from an EMBL/GenBank/DDBJ whole genome shotgun (WGS) entry which is preliminary data.</text>
</comment>
<evidence type="ECO:0000256" key="7">
    <source>
        <dbReference type="SAM" id="Phobius"/>
    </source>
</evidence>
<evidence type="ECO:0000313" key="10">
    <source>
        <dbReference type="Proteomes" id="UP001161391"/>
    </source>
</evidence>
<keyword evidence="6 7" id="KW-0472">Membrane</keyword>
<organism evidence="9 10">
    <name type="scientific">Algimonas ampicilliniresistens</name>
    <dbReference type="NCBI Taxonomy" id="1298735"/>
    <lineage>
        <taxon>Bacteria</taxon>
        <taxon>Pseudomonadati</taxon>
        <taxon>Pseudomonadota</taxon>
        <taxon>Alphaproteobacteria</taxon>
        <taxon>Maricaulales</taxon>
        <taxon>Robiginitomaculaceae</taxon>
        <taxon>Algimonas</taxon>
    </lineage>
</organism>
<evidence type="ECO:0000256" key="2">
    <source>
        <dbReference type="ARBA" id="ARBA00006448"/>
    </source>
</evidence>
<dbReference type="PANTHER" id="PTHR34582:SF6">
    <property type="entry name" value="UPF0702 TRANSMEMBRANE PROTEIN YCAP"/>
    <property type="match status" value="1"/>
</dbReference>
<feature type="transmembrane region" description="Helical" evidence="7">
    <location>
        <begin position="32"/>
        <end position="51"/>
    </location>
</feature>
<gene>
    <name evidence="9" type="ORF">GCM10007853_26600</name>
</gene>
<name>A0ABQ5VDY0_9PROT</name>
<keyword evidence="3" id="KW-1003">Cell membrane</keyword>
<evidence type="ECO:0000256" key="1">
    <source>
        <dbReference type="ARBA" id="ARBA00004651"/>
    </source>
</evidence>
<comment type="subcellular location">
    <subcellularLocation>
        <location evidence="1">Cell membrane</location>
        <topology evidence="1">Multi-pass membrane protein</topology>
    </subcellularLocation>
</comment>
<evidence type="ECO:0000256" key="3">
    <source>
        <dbReference type="ARBA" id="ARBA00022475"/>
    </source>
</evidence>
<dbReference type="Proteomes" id="UP001161391">
    <property type="component" value="Unassembled WGS sequence"/>
</dbReference>
<feature type="transmembrane region" description="Helical" evidence="7">
    <location>
        <begin position="6"/>
        <end position="25"/>
    </location>
</feature>
<dbReference type="Gene3D" id="3.30.240.20">
    <property type="entry name" value="bsu07140 like domains"/>
    <property type="match status" value="1"/>
</dbReference>
<evidence type="ECO:0000256" key="5">
    <source>
        <dbReference type="ARBA" id="ARBA00022989"/>
    </source>
</evidence>
<reference evidence="9" key="2">
    <citation type="submission" date="2023-01" db="EMBL/GenBank/DDBJ databases">
        <title>Draft genome sequence of Algimonas ampicilliniresistens strain NBRC 108219.</title>
        <authorList>
            <person name="Sun Q."/>
            <person name="Mori K."/>
        </authorList>
    </citation>
    <scope>NUCLEOTIDE SEQUENCE</scope>
    <source>
        <strain evidence="9">NBRC 108219</strain>
    </source>
</reference>